<evidence type="ECO:0000256" key="12">
    <source>
        <dbReference type="ARBA" id="ARBA00022723"/>
    </source>
</evidence>
<dbReference type="InterPro" id="IPR045865">
    <property type="entry name" value="ACT-like_dom_sf"/>
</dbReference>
<comment type="caution">
    <text evidence="26">The sequence shown here is derived from an EMBL/GenBank/DDBJ whole genome shotgun (WGS) entry which is preliminary data.</text>
</comment>
<evidence type="ECO:0000256" key="24">
    <source>
        <dbReference type="ARBA" id="ARBA00048841"/>
    </source>
</evidence>
<dbReference type="InterPro" id="IPR001341">
    <property type="entry name" value="Asp_kinase"/>
</dbReference>
<dbReference type="PANTHER" id="PTHR43070">
    <property type="match status" value="1"/>
</dbReference>
<evidence type="ECO:0000256" key="5">
    <source>
        <dbReference type="ARBA" id="ARBA00005139"/>
    </source>
</evidence>
<comment type="function">
    <text evidence="22">Bifunctional aspartate kinase and homoserine dehydrogenase that catalyzes the first and the third steps toward the synthesis of lysine, methionine and threonine from aspartate.</text>
</comment>
<dbReference type="Pfam" id="PF00742">
    <property type="entry name" value="Homoserine_dh"/>
    <property type="match status" value="1"/>
</dbReference>
<evidence type="ECO:0000256" key="17">
    <source>
        <dbReference type="ARBA" id="ARBA00023002"/>
    </source>
</evidence>
<keyword evidence="14 26" id="KW-0418">Kinase</keyword>
<feature type="domain" description="ACT" evidence="25">
    <location>
        <begin position="395"/>
        <end position="473"/>
    </location>
</feature>
<comment type="pathway">
    <text evidence="5">Amino-acid biosynthesis; L-threonine biosynthesis; L-threonine from L-aspartate: step 1/5.</text>
</comment>
<comment type="cofactor">
    <cofactor evidence="1">
        <name>a metal cation</name>
        <dbReference type="ChEBI" id="CHEBI:25213"/>
    </cofactor>
</comment>
<dbReference type="GO" id="GO:0046872">
    <property type="term" value="F:metal ion binding"/>
    <property type="evidence" value="ECO:0007669"/>
    <property type="project" value="UniProtKB-KW"/>
</dbReference>
<evidence type="ECO:0000256" key="3">
    <source>
        <dbReference type="ARBA" id="ARBA00005056"/>
    </source>
</evidence>
<keyword evidence="10" id="KW-0808">Transferase</keyword>
<keyword evidence="13" id="KW-0547">Nucleotide-binding</keyword>
<dbReference type="CDD" id="cd04921">
    <property type="entry name" value="ACT_AKi-HSDH-ThrA-like_1"/>
    <property type="match status" value="1"/>
</dbReference>
<proteinExistence type="inferred from homology"/>
<evidence type="ECO:0000256" key="23">
    <source>
        <dbReference type="ARBA" id="ARBA00048561"/>
    </source>
</evidence>
<dbReference type="InterPro" id="IPR005106">
    <property type="entry name" value="Asp/hSer_DH_NAD-bd"/>
</dbReference>
<evidence type="ECO:0000256" key="4">
    <source>
        <dbReference type="ARBA" id="ARBA00005062"/>
    </source>
</evidence>
<dbReference type="Gene3D" id="3.40.50.720">
    <property type="entry name" value="NAD(P)-binding Rossmann-like Domain"/>
    <property type="match status" value="1"/>
</dbReference>
<dbReference type="FunFam" id="3.30.2130.10:FF:000001">
    <property type="entry name" value="Bifunctional aspartokinase/homoserine dehydrogenase"/>
    <property type="match status" value="1"/>
</dbReference>
<dbReference type="PIRSF" id="PIRSF000727">
    <property type="entry name" value="ThrA"/>
    <property type="match status" value="1"/>
</dbReference>
<comment type="pathway">
    <text evidence="2">Amino-acid biosynthesis; L-methionine biosynthesis via de novo pathway; L-homoserine from L-aspartate: step 1/3.</text>
</comment>
<keyword evidence="17" id="KW-0560">Oxidoreductase</keyword>
<evidence type="ECO:0000256" key="7">
    <source>
        <dbReference type="ARBA" id="ARBA00010046"/>
    </source>
</evidence>
<organism evidence="26">
    <name type="scientific">bioreactor metagenome</name>
    <dbReference type="NCBI Taxonomy" id="1076179"/>
    <lineage>
        <taxon>unclassified sequences</taxon>
        <taxon>metagenomes</taxon>
        <taxon>ecological metagenomes</taxon>
    </lineage>
</organism>
<evidence type="ECO:0000256" key="11">
    <source>
        <dbReference type="ARBA" id="ARBA00022697"/>
    </source>
</evidence>
<gene>
    <name evidence="26" type="primary">thrA_1</name>
    <name evidence="26" type="ORF">SDC9_04380</name>
</gene>
<dbReference type="NCBIfam" id="NF006959">
    <property type="entry name" value="PRK09436.1"/>
    <property type="match status" value="1"/>
</dbReference>
<dbReference type="InterPro" id="IPR054352">
    <property type="entry name" value="ACT_Aspartokinase"/>
</dbReference>
<dbReference type="EMBL" id="VSSQ01000008">
    <property type="protein sequence ID" value="MPL58836.1"/>
    <property type="molecule type" value="Genomic_DNA"/>
</dbReference>
<comment type="pathway">
    <text evidence="4">Amino-acid biosynthesis; L-methionine biosynthesis via de novo pathway; L-homoserine from L-aspartate: step 3/3.</text>
</comment>
<evidence type="ECO:0000256" key="20">
    <source>
        <dbReference type="ARBA" id="ARBA00023167"/>
    </source>
</evidence>
<evidence type="ECO:0000256" key="15">
    <source>
        <dbReference type="ARBA" id="ARBA00022840"/>
    </source>
</evidence>
<evidence type="ECO:0000256" key="18">
    <source>
        <dbReference type="ARBA" id="ARBA00023027"/>
    </source>
</evidence>
<keyword evidence="19" id="KW-0915">Sodium</keyword>
<dbReference type="SUPFAM" id="SSF55021">
    <property type="entry name" value="ACT-like"/>
    <property type="match status" value="2"/>
</dbReference>
<protein>
    <submittedName>
        <fullName evidence="26">Bifunctional aspartokinase/homoserine dehydrogenase 1</fullName>
    </submittedName>
</protein>
<keyword evidence="20" id="KW-0486">Methionine biosynthesis</keyword>
<dbReference type="Pfam" id="PF00696">
    <property type="entry name" value="AA_kinase"/>
    <property type="match status" value="1"/>
</dbReference>
<dbReference type="GO" id="GO:0004412">
    <property type="term" value="F:homoserine dehydrogenase activity"/>
    <property type="evidence" value="ECO:0007669"/>
    <property type="project" value="UniProtKB-EC"/>
</dbReference>
<evidence type="ECO:0000256" key="13">
    <source>
        <dbReference type="ARBA" id="ARBA00022741"/>
    </source>
</evidence>
<dbReference type="GO" id="GO:0009086">
    <property type="term" value="P:methionine biosynthetic process"/>
    <property type="evidence" value="ECO:0007669"/>
    <property type="project" value="UniProtKB-KW"/>
</dbReference>
<dbReference type="InterPro" id="IPR036291">
    <property type="entry name" value="NAD(P)-bd_dom_sf"/>
</dbReference>
<evidence type="ECO:0000256" key="6">
    <source>
        <dbReference type="ARBA" id="ARBA00007952"/>
    </source>
</evidence>
<evidence type="ECO:0000256" key="16">
    <source>
        <dbReference type="ARBA" id="ARBA00022857"/>
    </source>
</evidence>
<evidence type="ECO:0000259" key="25">
    <source>
        <dbReference type="PROSITE" id="PS51671"/>
    </source>
</evidence>
<comment type="similarity">
    <text evidence="7">In the N-terminal section; belongs to the aspartokinase family.</text>
</comment>
<dbReference type="SUPFAM" id="SSF55347">
    <property type="entry name" value="Glyceraldehyde-3-phosphate dehydrogenase-like, C-terminal domain"/>
    <property type="match status" value="1"/>
</dbReference>
<evidence type="ECO:0000256" key="1">
    <source>
        <dbReference type="ARBA" id="ARBA00001920"/>
    </source>
</evidence>
<keyword evidence="18" id="KW-0520">NAD</keyword>
<dbReference type="Gene3D" id="3.30.2130.10">
    <property type="entry name" value="VC0802-like"/>
    <property type="match status" value="2"/>
</dbReference>
<dbReference type="InterPro" id="IPR002912">
    <property type="entry name" value="ACT_dom"/>
</dbReference>
<comment type="subunit">
    <text evidence="8">Homotetramer.</text>
</comment>
<dbReference type="Pfam" id="PF03447">
    <property type="entry name" value="NAD_binding_3"/>
    <property type="match status" value="1"/>
</dbReference>
<dbReference type="PANTHER" id="PTHR43070:SF3">
    <property type="entry name" value="HOMOSERINE DEHYDROGENASE"/>
    <property type="match status" value="1"/>
</dbReference>
<dbReference type="InterPro" id="IPR011147">
    <property type="entry name" value="Bifunc_Aspkin/hSer_DH"/>
</dbReference>
<keyword evidence="21" id="KW-0511">Multifunctional enzyme</keyword>
<name>A0A644SW13_9ZZZZ</name>
<dbReference type="FunFam" id="3.30.360.10:FF:000006">
    <property type="entry name" value="Bifunctional aspartokinase/homoserine dehydrogenase"/>
    <property type="match status" value="1"/>
</dbReference>
<dbReference type="InterPro" id="IPR036393">
    <property type="entry name" value="AceGlu_kinase-like_sf"/>
</dbReference>
<dbReference type="Gene3D" id="3.30.360.10">
    <property type="entry name" value="Dihydrodipicolinate Reductase, domain 2"/>
    <property type="match status" value="1"/>
</dbReference>
<dbReference type="PROSITE" id="PS51671">
    <property type="entry name" value="ACT"/>
    <property type="match status" value="1"/>
</dbReference>
<evidence type="ECO:0000256" key="9">
    <source>
        <dbReference type="ARBA" id="ARBA00022605"/>
    </source>
</evidence>
<dbReference type="NCBIfam" id="TIGR00657">
    <property type="entry name" value="asp_kinases"/>
    <property type="match status" value="1"/>
</dbReference>
<dbReference type="SUPFAM" id="SSF53633">
    <property type="entry name" value="Carbamate kinase-like"/>
    <property type="match status" value="1"/>
</dbReference>
<keyword evidence="15" id="KW-0067">ATP-binding</keyword>
<comment type="catalytic activity">
    <reaction evidence="23">
        <text>L-aspartate + ATP = 4-phospho-L-aspartate + ADP</text>
        <dbReference type="Rhea" id="RHEA:23776"/>
        <dbReference type="ChEBI" id="CHEBI:29991"/>
        <dbReference type="ChEBI" id="CHEBI:30616"/>
        <dbReference type="ChEBI" id="CHEBI:57535"/>
        <dbReference type="ChEBI" id="CHEBI:456216"/>
        <dbReference type="EC" id="2.7.2.4"/>
    </reaction>
    <physiologicalReaction direction="left-to-right" evidence="23">
        <dbReference type="Rhea" id="RHEA:23777"/>
    </physiologicalReaction>
</comment>
<dbReference type="GO" id="GO:0005524">
    <property type="term" value="F:ATP binding"/>
    <property type="evidence" value="ECO:0007669"/>
    <property type="project" value="UniProtKB-KW"/>
</dbReference>
<reference evidence="26" key="1">
    <citation type="submission" date="2019-08" db="EMBL/GenBank/DDBJ databases">
        <authorList>
            <person name="Kucharzyk K."/>
            <person name="Murdoch R.W."/>
            <person name="Higgins S."/>
            <person name="Loffler F."/>
        </authorList>
    </citation>
    <scope>NUCLEOTIDE SEQUENCE</scope>
</reference>
<evidence type="ECO:0000256" key="22">
    <source>
        <dbReference type="ARBA" id="ARBA00044938"/>
    </source>
</evidence>
<dbReference type="Gene3D" id="3.40.1160.10">
    <property type="entry name" value="Acetylglutamate kinase-like"/>
    <property type="match status" value="1"/>
</dbReference>
<evidence type="ECO:0000313" key="26">
    <source>
        <dbReference type="EMBL" id="MPL58836.1"/>
    </source>
</evidence>
<keyword evidence="12" id="KW-0479">Metal-binding</keyword>
<dbReference type="UniPathway" id="UPA00050">
    <property type="reaction ID" value="UER00063"/>
</dbReference>
<dbReference type="GO" id="GO:0009088">
    <property type="term" value="P:threonine biosynthetic process"/>
    <property type="evidence" value="ECO:0007669"/>
    <property type="project" value="UniProtKB-UniPathway"/>
</dbReference>
<evidence type="ECO:0000256" key="14">
    <source>
        <dbReference type="ARBA" id="ARBA00022777"/>
    </source>
</evidence>
<sequence length="812" mass="86238">MKVHKFGGSALNGIESFEQMARILKGCTEDLVVVSAFWGVTDELLNAAHLAASRGDYTRVLEGLLNRHLVIAEHFLQGRELDATASALRAELSRLGELLGGVAVLQDLSRRSLDQILSCGELLSAPLVTRFLNSRGIEAQHVDARALVVTDDSFGAARCDEPATHARARAALAVVKGIIVTEGFIGSTPSGITTTLGRGGSDLSAILLGASLGVDEICLWSNREGLLTADPEFVADAFPIAEISYQEALELTHFGAKIIEPTALLPAVNANIPVRLANAMRPEAGGTRIVATPAPSEYPVRGLASIPEVCLLSLHGLGMQGVTGTAERMFGALARNRINVILITQASSELSICCAIKPDDALAGAKALKEEFSAEISSGLIAQPAIEHNLSVIAVVGEQMKRRTGIAGRVFSALGRNGVNVVAIAQGSSELNISIVTRSAGRKKALNVIHDAFFLAGIRTVNLFVTGTGLIGGTLLAQIEAQKLKLLKEHSVRINLVGLSNSRHMLIDPRGIPVDRWKELLSQGEEADLASFVGTMKSLNLPSACFCDCTASDAPCDFYEGIMKASISVVTPNKRANAGDFGRYKAIKKMAREKDVVYGYETTVGAGLPVIGTLRDLVACGDRISRIEAVLSGTVSFIFNELGKGGRFSSLVLDAKEKGYTEPDPRDDLGAVDIARKTLILIREAGMDLEMKDIRIQPILPDKLVKAPSVREFLDLLPEADQGIGALAASAREKGRVLRYVAIITPAGAELSLRDYGPESPFYNLAGTDNLVMFSTERYSANPLVIRGPGAGAAVTAGGVFADILKTAQSYL</sequence>
<comment type="similarity">
    <text evidence="6">In the C-terminal section; belongs to the homoserine dehydrogenase family.</text>
</comment>
<comment type="pathway">
    <text evidence="3">Amino-acid biosynthesis; L-threonine biosynthesis; L-threonine from L-aspartate: step 3/5.</text>
</comment>
<evidence type="ECO:0000256" key="19">
    <source>
        <dbReference type="ARBA" id="ARBA00023053"/>
    </source>
</evidence>
<dbReference type="SUPFAM" id="SSF51735">
    <property type="entry name" value="NAD(P)-binding Rossmann-fold domains"/>
    <property type="match status" value="1"/>
</dbReference>
<dbReference type="Pfam" id="PF22468">
    <property type="entry name" value="ACT_9"/>
    <property type="match status" value="2"/>
</dbReference>
<evidence type="ECO:0000256" key="10">
    <source>
        <dbReference type="ARBA" id="ARBA00022679"/>
    </source>
</evidence>
<dbReference type="UniPathway" id="UPA00051">
    <property type="reaction ID" value="UER00465"/>
</dbReference>
<dbReference type="GO" id="GO:0050661">
    <property type="term" value="F:NADP binding"/>
    <property type="evidence" value="ECO:0007669"/>
    <property type="project" value="InterPro"/>
</dbReference>
<keyword evidence="16" id="KW-0521">NADP</keyword>
<evidence type="ECO:0000256" key="2">
    <source>
        <dbReference type="ARBA" id="ARBA00004986"/>
    </source>
</evidence>
<dbReference type="GO" id="GO:0004072">
    <property type="term" value="F:aspartate kinase activity"/>
    <property type="evidence" value="ECO:0007669"/>
    <property type="project" value="UniProtKB-EC"/>
</dbReference>
<dbReference type="InterPro" id="IPR001048">
    <property type="entry name" value="Asp/Glu/Uridylate_kinase"/>
</dbReference>
<comment type="catalytic activity">
    <reaction evidence="24">
        <text>L-homoserine + NADP(+) = L-aspartate 4-semialdehyde + NADPH + H(+)</text>
        <dbReference type="Rhea" id="RHEA:15761"/>
        <dbReference type="ChEBI" id="CHEBI:15378"/>
        <dbReference type="ChEBI" id="CHEBI:57476"/>
        <dbReference type="ChEBI" id="CHEBI:57783"/>
        <dbReference type="ChEBI" id="CHEBI:58349"/>
        <dbReference type="ChEBI" id="CHEBI:537519"/>
        <dbReference type="EC" id="1.1.1.3"/>
    </reaction>
    <physiologicalReaction direction="right-to-left" evidence="24">
        <dbReference type="Rhea" id="RHEA:15763"/>
    </physiologicalReaction>
</comment>
<dbReference type="AlphaFoldDB" id="A0A644SW13"/>
<dbReference type="InterPro" id="IPR049638">
    <property type="entry name" value="AK-HD"/>
</dbReference>
<evidence type="ECO:0000256" key="21">
    <source>
        <dbReference type="ARBA" id="ARBA00023268"/>
    </source>
</evidence>
<evidence type="ECO:0000256" key="8">
    <source>
        <dbReference type="ARBA" id="ARBA00011881"/>
    </source>
</evidence>
<keyword evidence="9" id="KW-0028">Amino-acid biosynthesis</keyword>
<keyword evidence="11" id="KW-0791">Threonine biosynthesis</keyword>
<accession>A0A644SW13</accession>
<dbReference type="InterPro" id="IPR001342">
    <property type="entry name" value="HDH_cat"/>
</dbReference>